<sequence>MIPFGAGRRICPGLGLAMLHLNFILARLMQSFEWSTLAPGDTVDLTATPDFTMVMKTPLRALIKNRIYKTIVRCE</sequence>
<name>A0ACC2CAI5_DIPCM</name>
<proteinExistence type="predicted"/>
<gene>
    <name evidence="1" type="ORF">O6H91_11G074400</name>
</gene>
<dbReference type="Proteomes" id="UP001162992">
    <property type="component" value="Chromosome 11"/>
</dbReference>
<evidence type="ECO:0000313" key="2">
    <source>
        <dbReference type="Proteomes" id="UP001162992"/>
    </source>
</evidence>
<dbReference type="EMBL" id="CM055102">
    <property type="protein sequence ID" value="KAJ7539037.1"/>
    <property type="molecule type" value="Genomic_DNA"/>
</dbReference>
<comment type="caution">
    <text evidence="1">The sequence shown here is derived from an EMBL/GenBank/DDBJ whole genome shotgun (WGS) entry which is preliminary data.</text>
</comment>
<reference evidence="2" key="1">
    <citation type="journal article" date="2024" name="Proc. Natl. Acad. Sci. U.S.A.">
        <title>Extraordinary preservation of gene collinearity over three hundred million years revealed in homosporous lycophytes.</title>
        <authorList>
            <person name="Li C."/>
            <person name="Wickell D."/>
            <person name="Kuo L.Y."/>
            <person name="Chen X."/>
            <person name="Nie B."/>
            <person name="Liao X."/>
            <person name="Peng D."/>
            <person name="Ji J."/>
            <person name="Jenkins J."/>
            <person name="Williams M."/>
            <person name="Shu S."/>
            <person name="Plott C."/>
            <person name="Barry K."/>
            <person name="Rajasekar S."/>
            <person name="Grimwood J."/>
            <person name="Han X."/>
            <person name="Sun S."/>
            <person name="Hou Z."/>
            <person name="He W."/>
            <person name="Dai G."/>
            <person name="Sun C."/>
            <person name="Schmutz J."/>
            <person name="Leebens-Mack J.H."/>
            <person name="Li F.W."/>
            <person name="Wang L."/>
        </authorList>
    </citation>
    <scope>NUCLEOTIDE SEQUENCE [LARGE SCALE GENOMIC DNA]</scope>
    <source>
        <strain evidence="2">cv. PW_Plant_1</strain>
    </source>
</reference>
<keyword evidence="2" id="KW-1185">Reference proteome</keyword>
<accession>A0ACC2CAI5</accession>
<evidence type="ECO:0000313" key="1">
    <source>
        <dbReference type="EMBL" id="KAJ7539037.1"/>
    </source>
</evidence>
<protein>
    <submittedName>
        <fullName evidence="1">Uncharacterized protein</fullName>
    </submittedName>
</protein>
<organism evidence="1 2">
    <name type="scientific">Diphasiastrum complanatum</name>
    <name type="common">Issler's clubmoss</name>
    <name type="synonym">Lycopodium complanatum</name>
    <dbReference type="NCBI Taxonomy" id="34168"/>
    <lineage>
        <taxon>Eukaryota</taxon>
        <taxon>Viridiplantae</taxon>
        <taxon>Streptophyta</taxon>
        <taxon>Embryophyta</taxon>
        <taxon>Tracheophyta</taxon>
        <taxon>Lycopodiopsida</taxon>
        <taxon>Lycopodiales</taxon>
        <taxon>Lycopodiaceae</taxon>
        <taxon>Lycopodioideae</taxon>
        <taxon>Diphasiastrum</taxon>
    </lineage>
</organism>